<reference evidence="4" key="3">
    <citation type="submission" date="2025-04" db="UniProtKB">
        <authorList>
            <consortium name="RefSeq"/>
        </authorList>
    </citation>
    <scope>IDENTIFICATION</scope>
    <source>
        <strain evidence="4">CBS 304.34</strain>
    </source>
</reference>
<gene>
    <name evidence="2 4" type="ORF">BDZ99DRAFT_153906</name>
</gene>
<dbReference type="Proteomes" id="UP000504636">
    <property type="component" value="Unplaced"/>
</dbReference>
<dbReference type="AlphaFoldDB" id="A0A6A6Y6N4"/>
<dbReference type="InterPro" id="IPR000210">
    <property type="entry name" value="BTB/POZ_dom"/>
</dbReference>
<evidence type="ECO:0000313" key="2">
    <source>
        <dbReference type="EMBL" id="KAF2804183.1"/>
    </source>
</evidence>
<feature type="domain" description="BTB" evidence="1">
    <location>
        <begin position="25"/>
        <end position="93"/>
    </location>
</feature>
<name>A0A6A6Y6N4_9PEZI</name>
<evidence type="ECO:0000313" key="3">
    <source>
        <dbReference type="Proteomes" id="UP000504636"/>
    </source>
</evidence>
<evidence type="ECO:0000313" key="4">
    <source>
        <dbReference type="RefSeq" id="XP_033571147.1"/>
    </source>
</evidence>
<reference evidence="4" key="2">
    <citation type="submission" date="2020-04" db="EMBL/GenBank/DDBJ databases">
        <authorList>
            <consortium name="NCBI Genome Project"/>
        </authorList>
    </citation>
    <scope>NUCLEOTIDE SEQUENCE</scope>
    <source>
        <strain evidence="4">CBS 304.34</strain>
    </source>
</reference>
<reference evidence="2 4" key="1">
    <citation type="journal article" date="2020" name="Stud. Mycol.">
        <title>101 Dothideomycetes genomes: a test case for predicting lifestyles and emergence of pathogens.</title>
        <authorList>
            <person name="Haridas S."/>
            <person name="Albert R."/>
            <person name="Binder M."/>
            <person name="Bloem J."/>
            <person name="Labutti K."/>
            <person name="Salamov A."/>
            <person name="Andreopoulos B."/>
            <person name="Baker S."/>
            <person name="Barry K."/>
            <person name="Bills G."/>
            <person name="Bluhm B."/>
            <person name="Cannon C."/>
            <person name="Castanera R."/>
            <person name="Culley D."/>
            <person name="Daum C."/>
            <person name="Ezra D."/>
            <person name="Gonzalez J."/>
            <person name="Henrissat B."/>
            <person name="Kuo A."/>
            <person name="Liang C."/>
            <person name="Lipzen A."/>
            <person name="Lutzoni F."/>
            <person name="Magnuson J."/>
            <person name="Mondo S."/>
            <person name="Nolan M."/>
            <person name="Ohm R."/>
            <person name="Pangilinan J."/>
            <person name="Park H.-J."/>
            <person name="Ramirez L."/>
            <person name="Alfaro M."/>
            <person name="Sun H."/>
            <person name="Tritt A."/>
            <person name="Yoshinaga Y."/>
            <person name="Zwiers L.-H."/>
            <person name="Turgeon B."/>
            <person name="Goodwin S."/>
            <person name="Spatafora J."/>
            <person name="Crous P."/>
            <person name="Grigoriev I."/>
        </authorList>
    </citation>
    <scope>NUCLEOTIDE SEQUENCE</scope>
    <source>
        <strain evidence="2 4">CBS 304.34</strain>
    </source>
</reference>
<dbReference type="SMART" id="SM00225">
    <property type="entry name" value="BTB"/>
    <property type="match status" value="1"/>
</dbReference>
<dbReference type="PANTHER" id="PTHR47843">
    <property type="entry name" value="BTB DOMAIN-CONTAINING PROTEIN-RELATED"/>
    <property type="match status" value="1"/>
</dbReference>
<dbReference type="OrthoDB" id="194443at2759"/>
<proteinExistence type="predicted"/>
<dbReference type="Pfam" id="PF00651">
    <property type="entry name" value="BTB"/>
    <property type="match status" value="1"/>
</dbReference>
<dbReference type="GeneID" id="54453705"/>
<protein>
    <recommendedName>
        <fullName evidence="1">BTB domain-containing protein</fullName>
    </recommendedName>
</protein>
<sequence length="281" mass="32328">MPPSAPSTPNLKRKRSSFISPTDQTIVTLKVGPDGTPYNVHLELLCGCSEYFRGLFKGGFREAEDRTTTVETNVRTMQILMRWLYTQKLETQHIPRGNKPEWQLHSSELLDLYAFGDRYDVPELRNDTMRYIQIQYGQSSIQRLPTSYIHQAFEKLPASSTLCRWLIQHFAHYWDPEKDTDDDVADYKNMPQEFLLGVALICLKRLVRLQPRGSTNHRMAGGEFNVDPCHFHEHGDEDSTALCVEESARLAELRRKEKSGNITPVPAKKPKITIESRIFSS</sequence>
<dbReference type="RefSeq" id="XP_033571147.1">
    <property type="nucleotide sequence ID" value="XM_033712812.1"/>
</dbReference>
<organism evidence="2">
    <name type="scientific">Mytilinidion resinicola</name>
    <dbReference type="NCBI Taxonomy" id="574789"/>
    <lineage>
        <taxon>Eukaryota</taxon>
        <taxon>Fungi</taxon>
        <taxon>Dikarya</taxon>
        <taxon>Ascomycota</taxon>
        <taxon>Pezizomycotina</taxon>
        <taxon>Dothideomycetes</taxon>
        <taxon>Pleosporomycetidae</taxon>
        <taxon>Mytilinidiales</taxon>
        <taxon>Mytilinidiaceae</taxon>
        <taxon>Mytilinidion</taxon>
    </lineage>
</organism>
<dbReference type="EMBL" id="MU003714">
    <property type="protein sequence ID" value="KAF2804183.1"/>
    <property type="molecule type" value="Genomic_DNA"/>
</dbReference>
<dbReference type="PANTHER" id="PTHR47843:SF2">
    <property type="entry name" value="BTB DOMAIN-CONTAINING PROTEIN"/>
    <property type="match status" value="1"/>
</dbReference>
<keyword evidence="3" id="KW-1185">Reference proteome</keyword>
<accession>A0A6A6Y6N4</accession>
<evidence type="ECO:0000259" key="1">
    <source>
        <dbReference type="PROSITE" id="PS50097"/>
    </source>
</evidence>
<dbReference type="SUPFAM" id="SSF54695">
    <property type="entry name" value="POZ domain"/>
    <property type="match status" value="1"/>
</dbReference>
<dbReference type="PROSITE" id="PS50097">
    <property type="entry name" value="BTB"/>
    <property type="match status" value="1"/>
</dbReference>
<dbReference type="Gene3D" id="3.30.710.10">
    <property type="entry name" value="Potassium Channel Kv1.1, Chain A"/>
    <property type="match status" value="1"/>
</dbReference>
<dbReference type="InterPro" id="IPR011333">
    <property type="entry name" value="SKP1/BTB/POZ_sf"/>
</dbReference>
<dbReference type="CDD" id="cd18186">
    <property type="entry name" value="BTB_POZ_ZBTB_KLHL-like"/>
    <property type="match status" value="1"/>
</dbReference>